<sequence length="141" mass="16231">PEDYVTSGPSSRVTQVGSFYRTEDGDDLWDEMPTDDQMDVTCGVYKIERVEDVGRSGIRGDGRGRLTERVSWFPKDASWRGSNLNGGFWSSDAQSWYQRRVEKCLGGQFKCENQTEWKKSLKLWQEALKVTDTLEKLSRSF</sequence>
<dbReference type="STRING" id="47427.A0A2H3DGL7"/>
<dbReference type="EMBL" id="KZ293679">
    <property type="protein sequence ID" value="PBK87403.1"/>
    <property type="molecule type" value="Genomic_DNA"/>
</dbReference>
<accession>A0A2H3DGL7</accession>
<proteinExistence type="predicted"/>
<keyword evidence="2" id="KW-1185">Reference proteome</keyword>
<evidence type="ECO:0000313" key="1">
    <source>
        <dbReference type="EMBL" id="PBK87403.1"/>
    </source>
</evidence>
<dbReference type="InParanoid" id="A0A2H3DGL7"/>
<dbReference type="Proteomes" id="UP000217790">
    <property type="component" value="Unassembled WGS sequence"/>
</dbReference>
<name>A0A2H3DGL7_ARMGA</name>
<dbReference type="OrthoDB" id="3270336at2759"/>
<organism evidence="1 2">
    <name type="scientific">Armillaria gallica</name>
    <name type="common">Bulbous honey fungus</name>
    <name type="synonym">Armillaria bulbosa</name>
    <dbReference type="NCBI Taxonomy" id="47427"/>
    <lineage>
        <taxon>Eukaryota</taxon>
        <taxon>Fungi</taxon>
        <taxon>Dikarya</taxon>
        <taxon>Basidiomycota</taxon>
        <taxon>Agaricomycotina</taxon>
        <taxon>Agaricomycetes</taxon>
        <taxon>Agaricomycetidae</taxon>
        <taxon>Agaricales</taxon>
        <taxon>Marasmiineae</taxon>
        <taxon>Physalacriaceae</taxon>
        <taxon>Armillaria</taxon>
    </lineage>
</organism>
<feature type="non-terminal residue" evidence="1">
    <location>
        <position position="141"/>
    </location>
</feature>
<reference evidence="2" key="1">
    <citation type="journal article" date="2017" name="Nat. Ecol. Evol.">
        <title>Genome expansion and lineage-specific genetic innovations in the forest pathogenic fungi Armillaria.</title>
        <authorList>
            <person name="Sipos G."/>
            <person name="Prasanna A.N."/>
            <person name="Walter M.C."/>
            <person name="O'Connor E."/>
            <person name="Balint B."/>
            <person name="Krizsan K."/>
            <person name="Kiss B."/>
            <person name="Hess J."/>
            <person name="Varga T."/>
            <person name="Slot J."/>
            <person name="Riley R."/>
            <person name="Boka B."/>
            <person name="Rigling D."/>
            <person name="Barry K."/>
            <person name="Lee J."/>
            <person name="Mihaltcheva S."/>
            <person name="LaButti K."/>
            <person name="Lipzen A."/>
            <person name="Waldron R."/>
            <person name="Moloney N.M."/>
            <person name="Sperisen C."/>
            <person name="Kredics L."/>
            <person name="Vagvoelgyi C."/>
            <person name="Patrignani A."/>
            <person name="Fitzpatrick D."/>
            <person name="Nagy I."/>
            <person name="Doyle S."/>
            <person name="Anderson J.B."/>
            <person name="Grigoriev I.V."/>
            <person name="Gueldener U."/>
            <person name="Muensterkoetter M."/>
            <person name="Nagy L.G."/>
        </authorList>
    </citation>
    <scope>NUCLEOTIDE SEQUENCE [LARGE SCALE GENOMIC DNA]</scope>
    <source>
        <strain evidence="2">Ar21-2</strain>
    </source>
</reference>
<evidence type="ECO:0000313" key="2">
    <source>
        <dbReference type="Proteomes" id="UP000217790"/>
    </source>
</evidence>
<feature type="non-terminal residue" evidence="1">
    <location>
        <position position="1"/>
    </location>
</feature>
<gene>
    <name evidence="1" type="ORF">ARMGADRAFT_879438</name>
</gene>
<protein>
    <submittedName>
        <fullName evidence="1">Uncharacterized protein</fullName>
    </submittedName>
</protein>
<dbReference type="AlphaFoldDB" id="A0A2H3DGL7"/>